<feature type="domain" description="CRISPR associated protein Cas6 C-terminal" evidence="6">
    <location>
        <begin position="124"/>
        <end position="265"/>
    </location>
</feature>
<evidence type="ECO:0000313" key="8">
    <source>
        <dbReference type="Proteomes" id="UP000000447"/>
    </source>
</evidence>
<dbReference type="InterPro" id="IPR010156">
    <property type="entry name" value="CRISPR-assoc_prot_Cas6"/>
</dbReference>
<dbReference type="RefSeq" id="WP_012641431.1">
    <property type="nucleotide sequence ID" value="NC_011959.1"/>
</dbReference>
<dbReference type="STRING" id="309801.trd_0016"/>
<dbReference type="PANTHER" id="PTHR36984">
    <property type="entry name" value="CRISPR-ASSOCIATED ENDORIBONUCLEASE CAS6 1"/>
    <property type="match status" value="1"/>
</dbReference>
<sequence>MRLEVRLEPERSGVLPLGYREALQAMIYRHLPKEIGQPLHDGLYWQAERPLKLFVFSQLHGAVRYRPGEGVEVSGPVWFRFASPDRQLALGLAAGLLQFGRARIANLEFAVREIATLALPSLGERVVVRTLSPITVYRTIAIDGRRRTQYYNPLNEEFAELVVANLLRKAHVLGWSVPGAGEDGSAEAVAEGAARAGESLAVGERPIRIRALGVNPRAKRLERYKGTWIEGWTGRFLLEGPADLLRLALEAGLGAKNSQGFGYVEEVDERSLSLLSRQEQTREEGGA</sequence>
<organism evidence="7 8">
    <name type="scientific">Thermomicrobium roseum (strain ATCC 27502 / DSM 5159 / P-2)</name>
    <dbReference type="NCBI Taxonomy" id="309801"/>
    <lineage>
        <taxon>Bacteria</taxon>
        <taxon>Pseudomonadati</taxon>
        <taxon>Thermomicrobiota</taxon>
        <taxon>Thermomicrobia</taxon>
        <taxon>Thermomicrobiales</taxon>
        <taxon>Thermomicrobiaceae</taxon>
        <taxon>Thermomicrobium</taxon>
    </lineage>
</organism>
<protein>
    <submittedName>
        <fullName evidence="7">CRISPR-associated protein Cas6</fullName>
    </submittedName>
</protein>
<evidence type="ECO:0000256" key="3">
    <source>
        <dbReference type="ARBA" id="ARBA00023118"/>
    </source>
</evidence>
<dbReference type="EMBL" id="CP001275">
    <property type="protein sequence ID" value="ACM05283.1"/>
    <property type="molecule type" value="Genomic_DNA"/>
</dbReference>
<keyword evidence="3" id="KW-0051">Antiviral defense</keyword>
<comment type="similarity">
    <text evidence="1">Belongs to the CRISPR-associated protein Cas6/Cse3/CasE family.</text>
</comment>
<proteinExistence type="inferred from homology"/>
<evidence type="ECO:0000256" key="1">
    <source>
        <dbReference type="ARBA" id="ARBA00005937"/>
    </source>
</evidence>
<dbReference type="SMR" id="B9L1B5"/>
<feature type="site" description="Transition state stabilizer" evidence="4">
    <location>
        <position position="52"/>
    </location>
</feature>
<keyword evidence="8" id="KW-1185">Reference proteome</keyword>
<accession>B9L1B5</accession>
<evidence type="ECO:0000256" key="5">
    <source>
        <dbReference type="PIRSR" id="PIRSR005054-50"/>
    </source>
</evidence>
<dbReference type="Gene3D" id="3.30.70.1900">
    <property type="match status" value="1"/>
</dbReference>
<dbReference type="Gene3D" id="3.30.70.1890">
    <property type="match status" value="1"/>
</dbReference>
<gene>
    <name evidence="7" type="primary">cas6</name>
    <name evidence="7" type="ordered locus">trd_0016</name>
</gene>
<dbReference type="Pfam" id="PF01881">
    <property type="entry name" value="Cas_Cas6_C"/>
    <property type="match status" value="1"/>
</dbReference>
<dbReference type="GO" id="GO:0003723">
    <property type="term" value="F:RNA binding"/>
    <property type="evidence" value="ECO:0007669"/>
    <property type="project" value="UniProtKB-KW"/>
</dbReference>
<keyword evidence="2" id="KW-0694">RNA-binding</keyword>
<dbReference type="PIRSF" id="PIRSF005054">
    <property type="entry name" value="PF1131"/>
    <property type="match status" value="1"/>
</dbReference>
<evidence type="ECO:0000256" key="4">
    <source>
        <dbReference type="PIRSR" id="PIRSR005054-1"/>
    </source>
</evidence>
<dbReference type="GO" id="GO:0016788">
    <property type="term" value="F:hydrolase activity, acting on ester bonds"/>
    <property type="evidence" value="ECO:0007669"/>
    <property type="project" value="InterPro"/>
</dbReference>
<reference evidence="7 8" key="1">
    <citation type="journal article" date="2009" name="PLoS ONE">
        <title>Complete genome sequence of the aerobic CO-oxidizing thermophile Thermomicrobium roseum.</title>
        <authorList>
            <person name="Wu D."/>
            <person name="Raymond J."/>
            <person name="Wu M."/>
            <person name="Chatterji S."/>
            <person name="Ren Q."/>
            <person name="Graham J.E."/>
            <person name="Bryant D.A."/>
            <person name="Robb F."/>
            <person name="Colman A."/>
            <person name="Tallon L.J."/>
            <person name="Badger J.H."/>
            <person name="Madupu R."/>
            <person name="Ward N.L."/>
            <person name="Eisen J.A."/>
        </authorList>
    </citation>
    <scope>NUCLEOTIDE SEQUENCE [LARGE SCALE GENOMIC DNA]</scope>
    <source>
        <strain evidence="8">ATCC 27502 / DSM 5159 / P-2</strain>
    </source>
</reference>
<dbReference type="AlphaFoldDB" id="B9L1B5"/>
<dbReference type="GO" id="GO:0051607">
    <property type="term" value="P:defense response to virus"/>
    <property type="evidence" value="ECO:0007669"/>
    <property type="project" value="UniProtKB-KW"/>
</dbReference>
<evidence type="ECO:0000259" key="6">
    <source>
        <dbReference type="Pfam" id="PF01881"/>
    </source>
</evidence>
<dbReference type="Pfam" id="PF21350">
    <property type="entry name" value="Cas6_I-A"/>
    <property type="match status" value="1"/>
</dbReference>
<name>B9L1B5_THERP</name>
<evidence type="ECO:0000313" key="7">
    <source>
        <dbReference type="EMBL" id="ACM05283.1"/>
    </source>
</evidence>
<dbReference type="eggNOG" id="COG1583">
    <property type="taxonomic scope" value="Bacteria"/>
</dbReference>
<dbReference type="Proteomes" id="UP000000447">
    <property type="component" value="Chromosome"/>
</dbReference>
<feature type="active site" description="Proton acceptor" evidence="5">
    <location>
        <position position="28"/>
    </location>
</feature>
<dbReference type="InterPro" id="IPR045747">
    <property type="entry name" value="CRISPR-assoc_prot_Cas6_N_sf"/>
</dbReference>
<dbReference type="InterPro" id="IPR049435">
    <property type="entry name" value="Cas_Cas6_C"/>
</dbReference>
<dbReference type="KEGG" id="tro:trd_0016"/>
<dbReference type="CDD" id="cd21140">
    <property type="entry name" value="Cas6_I-like"/>
    <property type="match status" value="1"/>
</dbReference>
<feature type="active site" description="Proton donor" evidence="5">
    <location>
        <position position="40"/>
    </location>
</feature>
<evidence type="ECO:0000256" key="2">
    <source>
        <dbReference type="ARBA" id="ARBA00022884"/>
    </source>
</evidence>
<dbReference type="HOGENOM" id="CLU_089858_2_0_0"/>
<dbReference type="PANTHER" id="PTHR36984:SF1">
    <property type="entry name" value="CRISPR-ASSOCIATED ENDORIBONUCLEASE CAS6 1"/>
    <property type="match status" value="1"/>
</dbReference>